<dbReference type="Proteomes" id="UP001589818">
    <property type="component" value="Unassembled WGS sequence"/>
</dbReference>
<feature type="transmembrane region" description="Helical" evidence="7">
    <location>
        <begin position="66"/>
        <end position="93"/>
    </location>
</feature>
<dbReference type="EMBL" id="JBHLVF010000011">
    <property type="protein sequence ID" value="MFC0391702.1"/>
    <property type="molecule type" value="Genomic_DNA"/>
</dbReference>
<dbReference type="RefSeq" id="WP_204819660.1">
    <property type="nucleotide sequence ID" value="NZ_JANHOF010000038.1"/>
</dbReference>
<comment type="similarity">
    <text evidence="7">Belongs to the binding-protein-dependent transport system permease family.</text>
</comment>
<gene>
    <name evidence="9" type="ORF">ACFFJ8_09990</name>
</gene>
<dbReference type="SUPFAM" id="SSF161098">
    <property type="entry name" value="MetI-like"/>
    <property type="match status" value="1"/>
</dbReference>
<comment type="subcellular location">
    <subcellularLocation>
        <location evidence="1 7">Cell membrane</location>
        <topology evidence="1 7">Multi-pass membrane protein</topology>
    </subcellularLocation>
</comment>
<feature type="domain" description="ABC transmembrane type-1" evidence="8">
    <location>
        <begin position="70"/>
        <end position="261"/>
    </location>
</feature>
<evidence type="ECO:0000256" key="6">
    <source>
        <dbReference type="ARBA" id="ARBA00023136"/>
    </source>
</evidence>
<evidence type="ECO:0000313" key="10">
    <source>
        <dbReference type="Proteomes" id="UP001589818"/>
    </source>
</evidence>
<protein>
    <submittedName>
        <fullName evidence="9">Carbohydrate ABC transporter permease</fullName>
    </submittedName>
</protein>
<comment type="caution">
    <text evidence="9">The sequence shown here is derived from an EMBL/GenBank/DDBJ whole genome shotgun (WGS) entry which is preliminary data.</text>
</comment>
<evidence type="ECO:0000313" key="9">
    <source>
        <dbReference type="EMBL" id="MFC0391702.1"/>
    </source>
</evidence>
<evidence type="ECO:0000256" key="2">
    <source>
        <dbReference type="ARBA" id="ARBA00022448"/>
    </source>
</evidence>
<dbReference type="InterPro" id="IPR035906">
    <property type="entry name" value="MetI-like_sf"/>
</dbReference>
<name>A0ABV6J846_9BACL</name>
<evidence type="ECO:0000256" key="1">
    <source>
        <dbReference type="ARBA" id="ARBA00004651"/>
    </source>
</evidence>
<reference evidence="9 10" key="1">
    <citation type="submission" date="2024-09" db="EMBL/GenBank/DDBJ databases">
        <authorList>
            <person name="Sun Q."/>
            <person name="Mori K."/>
        </authorList>
    </citation>
    <scope>NUCLEOTIDE SEQUENCE [LARGE SCALE GENOMIC DNA]</scope>
    <source>
        <strain evidence="9 10">CCM 4839</strain>
    </source>
</reference>
<accession>A0ABV6J846</accession>
<proteinExistence type="inferred from homology"/>
<keyword evidence="10" id="KW-1185">Reference proteome</keyword>
<evidence type="ECO:0000256" key="7">
    <source>
        <dbReference type="RuleBase" id="RU363032"/>
    </source>
</evidence>
<dbReference type="InterPro" id="IPR000515">
    <property type="entry name" value="MetI-like"/>
</dbReference>
<feature type="transmembrane region" description="Helical" evidence="7">
    <location>
        <begin position="138"/>
        <end position="161"/>
    </location>
</feature>
<feature type="transmembrane region" description="Helical" evidence="7">
    <location>
        <begin position="105"/>
        <end position="126"/>
    </location>
</feature>
<dbReference type="PROSITE" id="PS50928">
    <property type="entry name" value="ABC_TM1"/>
    <property type="match status" value="1"/>
</dbReference>
<feature type="transmembrane region" description="Helical" evidence="7">
    <location>
        <begin position="240"/>
        <end position="261"/>
    </location>
</feature>
<dbReference type="PANTHER" id="PTHR43744">
    <property type="entry name" value="ABC TRANSPORTER PERMEASE PROTEIN MG189-RELATED-RELATED"/>
    <property type="match status" value="1"/>
</dbReference>
<sequence length="275" mass="30528">MKPWFSLHRALIFIILLLVACLSLYPLIYMAASSLKTSMEFIEDPAGLPKTLYFDNFKALFYRFDVLLLFGNTAVCVAGGLVITLAVSIPASFAFAKLRFRWRSALYIILIATMTIPGITFLIPNYLLMSKLGWIDHFISVIVIWGVTSIPGNVFLLTSLMRGMPNELLEAVKIDGGNYWHLMGRIVLPMSIPGIMTVGIFNATGWWNDLLTPLIYLQSDATKTMTVAVATILGRFSSDYPLLLTGLLLTSIPPILIYILLQGFIRKGLVIGAVK</sequence>
<keyword evidence="6 7" id="KW-0472">Membrane</keyword>
<feature type="transmembrane region" description="Helical" evidence="7">
    <location>
        <begin position="12"/>
        <end position="32"/>
    </location>
</feature>
<dbReference type="PROSITE" id="PS51257">
    <property type="entry name" value="PROKAR_LIPOPROTEIN"/>
    <property type="match status" value="1"/>
</dbReference>
<keyword evidence="4 7" id="KW-0812">Transmembrane</keyword>
<keyword evidence="5 7" id="KW-1133">Transmembrane helix</keyword>
<dbReference type="CDD" id="cd06261">
    <property type="entry name" value="TM_PBP2"/>
    <property type="match status" value="1"/>
</dbReference>
<evidence type="ECO:0000256" key="4">
    <source>
        <dbReference type="ARBA" id="ARBA00022692"/>
    </source>
</evidence>
<evidence type="ECO:0000256" key="5">
    <source>
        <dbReference type="ARBA" id="ARBA00022989"/>
    </source>
</evidence>
<organism evidence="9 10">
    <name type="scientific">Paenibacillus mendelii</name>
    <dbReference type="NCBI Taxonomy" id="206163"/>
    <lineage>
        <taxon>Bacteria</taxon>
        <taxon>Bacillati</taxon>
        <taxon>Bacillota</taxon>
        <taxon>Bacilli</taxon>
        <taxon>Bacillales</taxon>
        <taxon>Paenibacillaceae</taxon>
        <taxon>Paenibacillus</taxon>
    </lineage>
</organism>
<feature type="transmembrane region" description="Helical" evidence="7">
    <location>
        <begin position="182"/>
        <end position="207"/>
    </location>
</feature>
<dbReference type="PANTHER" id="PTHR43744:SF12">
    <property type="entry name" value="ABC TRANSPORTER PERMEASE PROTEIN MG189-RELATED"/>
    <property type="match status" value="1"/>
</dbReference>
<evidence type="ECO:0000259" key="8">
    <source>
        <dbReference type="PROSITE" id="PS50928"/>
    </source>
</evidence>
<keyword evidence="3" id="KW-1003">Cell membrane</keyword>
<dbReference type="Gene3D" id="1.10.3720.10">
    <property type="entry name" value="MetI-like"/>
    <property type="match status" value="1"/>
</dbReference>
<dbReference type="Pfam" id="PF00528">
    <property type="entry name" value="BPD_transp_1"/>
    <property type="match status" value="1"/>
</dbReference>
<evidence type="ECO:0000256" key="3">
    <source>
        <dbReference type="ARBA" id="ARBA00022475"/>
    </source>
</evidence>
<keyword evidence="2 7" id="KW-0813">Transport</keyword>